<dbReference type="SUPFAM" id="SSF52418">
    <property type="entry name" value="Nucleoside phosphorylase/phosphoribosyltransferase catalytic domain"/>
    <property type="match status" value="1"/>
</dbReference>
<feature type="binding site" evidence="9">
    <location>
        <begin position="108"/>
        <end position="116"/>
    </location>
    <ligand>
        <name>5-phospho-alpha-D-ribose 1-diphosphate</name>
        <dbReference type="ChEBI" id="CHEBI:58017"/>
    </ligand>
</feature>
<dbReference type="Gene3D" id="3.40.1030.10">
    <property type="entry name" value="Nucleoside phosphorylase/phosphoribosyltransferase catalytic domain"/>
    <property type="match status" value="1"/>
</dbReference>
<dbReference type="InterPro" id="IPR005940">
    <property type="entry name" value="Anthranilate_Pribosyl_Tfrase"/>
</dbReference>
<evidence type="ECO:0000259" key="11">
    <source>
        <dbReference type="Pfam" id="PF02885"/>
    </source>
</evidence>
<keyword evidence="4 9" id="KW-0808">Transferase</keyword>
<dbReference type="UniPathway" id="UPA00035">
    <property type="reaction ID" value="UER00041"/>
</dbReference>
<feature type="binding site" evidence="9">
    <location>
        <position position="111"/>
    </location>
    <ligand>
        <name>anthranilate</name>
        <dbReference type="ChEBI" id="CHEBI:16567"/>
        <label>1</label>
    </ligand>
</feature>
<evidence type="ECO:0000256" key="3">
    <source>
        <dbReference type="ARBA" id="ARBA00022676"/>
    </source>
</evidence>
<comment type="caution">
    <text evidence="9">Lacks conserved residue(s) required for the propagation of feature annotation.</text>
</comment>
<dbReference type="PANTHER" id="PTHR43285:SF2">
    <property type="entry name" value="ANTHRANILATE PHOSPHORIBOSYLTRANSFERASE"/>
    <property type="match status" value="1"/>
</dbReference>
<dbReference type="Proteomes" id="UP000316609">
    <property type="component" value="Unassembled WGS sequence"/>
</dbReference>
<dbReference type="GO" id="GO:0000287">
    <property type="term" value="F:magnesium ion binding"/>
    <property type="evidence" value="ECO:0007669"/>
    <property type="project" value="UniProtKB-UniRule"/>
</dbReference>
<evidence type="ECO:0000259" key="10">
    <source>
        <dbReference type="Pfam" id="PF00591"/>
    </source>
</evidence>
<dbReference type="EC" id="2.4.2.18" evidence="9"/>
<dbReference type="GO" id="GO:0000162">
    <property type="term" value="P:L-tryptophan biosynthetic process"/>
    <property type="evidence" value="ECO:0007669"/>
    <property type="project" value="UniProtKB-UniRule"/>
</dbReference>
<keyword evidence="9" id="KW-0460">Magnesium</keyword>
<evidence type="ECO:0000256" key="5">
    <source>
        <dbReference type="ARBA" id="ARBA00022822"/>
    </source>
</evidence>
<dbReference type="HAMAP" id="MF_00211">
    <property type="entry name" value="TrpD"/>
    <property type="match status" value="1"/>
</dbReference>
<evidence type="ECO:0000256" key="2">
    <source>
        <dbReference type="ARBA" id="ARBA00022605"/>
    </source>
</evidence>
<dbReference type="InterPro" id="IPR036320">
    <property type="entry name" value="Glycosyl_Trfase_fam3_N_dom_sf"/>
</dbReference>
<dbReference type="Pfam" id="PF00591">
    <property type="entry name" value="Glycos_transf_3"/>
    <property type="match status" value="1"/>
</dbReference>
<comment type="caution">
    <text evidence="12">The sequence shown here is derived from an EMBL/GenBank/DDBJ whole genome shotgun (WGS) entry which is preliminary data.</text>
</comment>
<comment type="pathway">
    <text evidence="1 9">Amino-acid biosynthesis; L-tryptophan biosynthesis; L-tryptophan from chorismate: step 2/5.</text>
</comment>
<evidence type="ECO:0000313" key="12">
    <source>
        <dbReference type="EMBL" id="TMQ68405.1"/>
    </source>
</evidence>
<comment type="catalytic activity">
    <reaction evidence="7 9">
        <text>N-(5-phospho-beta-D-ribosyl)anthranilate + diphosphate = 5-phospho-alpha-D-ribose 1-diphosphate + anthranilate</text>
        <dbReference type="Rhea" id="RHEA:11768"/>
        <dbReference type="ChEBI" id="CHEBI:16567"/>
        <dbReference type="ChEBI" id="CHEBI:18277"/>
        <dbReference type="ChEBI" id="CHEBI:33019"/>
        <dbReference type="ChEBI" id="CHEBI:58017"/>
        <dbReference type="EC" id="2.4.2.18"/>
    </reaction>
</comment>
<feature type="binding site" evidence="9">
    <location>
        <begin position="83"/>
        <end position="84"/>
    </location>
    <ligand>
        <name>5-phospho-alpha-D-ribose 1-diphosphate</name>
        <dbReference type="ChEBI" id="CHEBI:58017"/>
    </ligand>
</feature>
<name>A0A538TXP7_UNCEI</name>
<feature type="domain" description="Glycosyl transferase family 3 N-terminal" evidence="11">
    <location>
        <begin position="4"/>
        <end position="64"/>
    </location>
</feature>
<dbReference type="AlphaFoldDB" id="A0A538TXP7"/>
<feature type="binding site" evidence="9">
    <location>
        <position position="92"/>
    </location>
    <ligand>
        <name>Mg(2+)</name>
        <dbReference type="ChEBI" id="CHEBI:18420"/>
        <label>1</label>
    </ligand>
</feature>
<reference evidence="12 13" key="1">
    <citation type="journal article" date="2019" name="Nat. Microbiol.">
        <title>Mediterranean grassland soil C-N compound turnover is dependent on rainfall and depth, and is mediated by genomically divergent microorganisms.</title>
        <authorList>
            <person name="Diamond S."/>
            <person name="Andeer P.F."/>
            <person name="Li Z."/>
            <person name="Crits-Christoph A."/>
            <person name="Burstein D."/>
            <person name="Anantharaman K."/>
            <person name="Lane K.R."/>
            <person name="Thomas B.C."/>
            <person name="Pan C."/>
            <person name="Northen T.R."/>
            <person name="Banfield J.F."/>
        </authorList>
    </citation>
    <scope>NUCLEOTIDE SEQUENCE [LARGE SCALE GENOMIC DNA]</scope>
    <source>
        <strain evidence="12">WS_8</strain>
    </source>
</reference>
<comment type="subunit">
    <text evidence="9">Homodimer.</text>
</comment>
<dbReference type="NCBIfam" id="TIGR01245">
    <property type="entry name" value="trpD"/>
    <property type="match status" value="1"/>
</dbReference>
<keyword evidence="2 9" id="KW-0028">Amino-acid biosynthesis</keyword>
<dbReference type="Gene3D" id="1.20.970.10">
    <property type="entry name" value="Transferase, Pyrimidine Nucleoside Phosphorylase, Chain C"/>
    <property type="match status" value="1"/>
</dbReference>
<evidence type="ECO:0000256" key="6">
    <source>
        <dbReference type="ARBA" id="ARBA00023141"/>
    </source>
</evidence>
<evidence type="ECO:0000313" key="13">
    <source>
        <dbReference type="Proteomes" id="UP000316609"/>
    </source>
</evidence>
<feature type="binding site" evidence="9">
    <location>
        <position position="80"/>
    </location>
    <ligand>
        <name>anthranilate</name>
        <dbReference type="ChEBI" id="CHEBI:16567"/>
        <label>1</label>
    </ligand>
</feature>
<organism evidence="12 13">
    <name type="scientific">Eiseniibacteriota bacterium</name>
    <dbReference type="NCBI Taxonomy" id="2212470"/>
    <lineage>
        <taxon>Bacteria</taxon>
        <taxon>Candidatus Eiseniibacteriota</taxon>
    </lineage>
</organism>
<comment type="similarity">
    <text evidence="8">In the C-terminal section; belongs to the anthranilate phosphoribosyltransferase family.</text>
</comment>
<feature type="binding site" evidence="9">
    <location>
        <position position="80"/>
    </location>
    <ligand>
        <name>5-phospho-alpha-D-ribose 1-diphosphate</name>
        <dbReference type="ChEBI" id="CHEBI:58017"/>
    </ligand>
</feature>
<proteinExistence type="inferred from homology"/>
<evidence type="ECO:0000256" key="9">
    <source>
        <dbReference type="HAMAP-Rule" id="MF_00211"/>
    </source>
</evidence>
<dbReference type="SUPFAM" id="SSF47648">
    <property type="entry name" value="Nucleoside phosphorylase/phosphoribosyltransferase N-terminal domain"/>
    <property type="match status" value="1"/>
</dbReference>
<evidence type="ECO:0000256" key="1">
    <source>
        <dbReference type="ARBA" id="ARBA00004907"/>
    </source>
</evidence>
<feature type="binding site" evidence="9">
    <location>
        <position position="225"/>
    </location>
    <ligand>
        <name>Mg(2+)</name>
        <dbReference type="ChEBI" id="CHEBI:18420"/>
        <label>2</label>
    </ligand>
</feature>
<evidence type="ECO:0000256" key="4">
    <source>
        <dbReference type="ARBA" id="ARBA00022679"/>
    </source>
</evidence>
<evidence type="ECO:0000256" key="7">
    <source>
        <dbReference type="ARBA" id="ARBA00052328"/>
    </source>
</evidence>
<evidence type="ECO:0000256" key="8">
    <source>
        <dbReference type="ARBA" id="ARBA00061188"/>
    </source>
</evidence>
<comment type="cofactor">
    <cofactor evidence="9">
        <name>Mg(2+)</name>
        <dbReference type="ChEBI" id="CHEBI:18420"/>
    </cofactor>
    <text evidence="9">Binds 2 magnesium ions per monomer.</text>
</comment>
<feature type="binding site" evidence="9">
    <location>
        <position position="226"/>
    </location>
    <ligand>
        <name>Mg(2+)</name>
        <dbReference type="ChEBI" id="CHEBI:18420"/>
        <label>2</label>
    </ligand>
</feature>
<comment type="similarity">
    <text evidence="9">Belongs to the anthranilate phosphoribosyltransferase family.</text>
</comment>
<dbReference type="GO" id="GO:0004048">
    <property type="term" value="F:anthranilate phosphoribosyltransferase activity"/>
    <property type="evidence" value="ECO:0007669"/>
    <property type="project" value="UniProtKB-UniRule"/>
</dbReference>
<accession>A0A538TXP7</accession>
<dbReference type="PANTHER" id="PTHR43285">
    <property type="entry name" value="ANTHRANILATE PHOSPHORIBOSYLTRANSFERASE"/>
    <property type="match status" value="1"/>
</dbReference>
<sequence length="335" mass="34756">MIRTAIAHVVERQPLSREQACAAMDQVLAGEATPAQIAGLVVALRMKGEMPEEIAGMAEAMRRRVPPIRTRRQPLLDTCGTGGDNAGTFNISTTVAIVTAACGVAVAKHGNRAVSSRTGSADVLESLGVSIDLTPEDAARSLDALGITFLFAPHFHAALQHAAAPRRELGVRTVFNILGPLTNPAGATRQLLGVYADSLVRPMAEVLQRLGSERAWVVHGRDGLDELTLFADSHVAELAHGTIREFDVNPKRLGLGGSDRAGIGGGAAAENAARIRAILSGEAGAGRDIVALNAAAALLVAGVAKDLEDGLSRARRAIDSGEAAAKLADLAAFRG</sequence>
<feature type="binding site" evidence="9">
    <location>
        <position position="88"/>
    </location>
    <ligand>
        <name>5-phospho-alpha-D-ribose 1-diphosphate</name>
        <dbReference type="ChEBI" id="CHEBI:58017"/>
    </ligand>
</feature>
<feature type="binding site" evidence="9">
    <location>
        <position position="166"/>
    </location>
    <ligand>
        <name>anthranilate</name>
        <dbReference type="ChEBI" id="CHEBI:16567"/>
        <label>2</label>
    </ligand>
</feature>
<feature type="binding site" evidence="9">
    <location>
        <position position="226"/>
    </location>
    <ligand>
        <name>Mg(2+)</name>
        <dbReference type="ChEBI" id="CHEBI:18420"/>
        <label>1</label>
    </ligand>
</feature>
<keyword evidence="5 9" id="KW-0822">Tryptophan biosynthesis</keyword>
<gene>
    <name evidence="9 12" type="primary">trpD</name>
    <name evidence="12" type="ORF">E6K78_01285</name>
</gene>
<feature type="domain" description="Glycosyl transferase family 3" evidence="10">
    <location>
        <begin position="73"/>
        <end position="323"/>
    </location>
</feature>
<dbReference type="InterPro" id="IPR017459">
    <property type="entry name" value="Glycosyl_Trfase_fam3_N_dom"/>
</dbReference>
<keyword evidence="3 9" id="KW-0328">Glycosyltransferase</keyword>
<keyword evidence="9" id="KW-0479">Metal-binding</keyword>
<dbReference type="GO" id="GO:0005829">
    <property type="term" value="C:cytosol"/>
    <property type="evidence" value="ECO:0007669"/>
    <property type="project" value="TreeGrafter"/>
</dbReference>
<dbReference type="EMBL" id="VBOY01000010">
    <property type="protein sequence ID" value="TMQ68405.1"/>
    <property type="molecule type" value="Genomic_DNA"/>
</dbReference>
<feature type="binding site" evidence="9">
    <location>
        <position position="120"/>
    </location>
    <ligand>
        <name>5-phospho-alpha-D-ribose 1-diphosphate</name>
        <dbReference type="ChEBI" id="CHEBI:58017"/>
    </ligand>
</feature>
<comment type="function">
    <text evidence="9">Catalyzes the transfer of the phosphoribosyl group of 5-phosphorylribose-1-pyrophosphate (PRPP) to anthranilate to yield N-(5'-phosphoribosyl)-anthranilate (PRA).</text>
</comment>
<dbReference type="Pfam" id="PF02885">
    <property type="entry name" value="Glycos_trans_3N"/>
    <property type="match status" value="1"/>
</dbReference>
<dbReference type="InterPro" id="IPR000312">
    <property type="entry name" value="Glycosyl_Trfase_fam3"/>
</dbReference>
<feature type="binding site" evidence="9">
    <location>
        <begin position="90"/>
        <end position="93"/>
    </location>
    <ligand>
        <name>5-phospho-alpha-D-ribose 1-diphosphate</name>
        <dbReference type="ChEBI" id="CHEBI:58017"/>
    </ligand>
</feature>
<dbReference type="FunFam" id="3.40.1030.10:FF:000002">
    <property type="entry name" value="Anthranilate phosphoribosyltransferase"/>
    <property type="match status" value="1"/>
</dbReference>
<dbReference type="InterPro" id="IPR035902">
    <property type="entry name" value="Nuc_phospho_transferase"/>
</dbReference>
<protein>
    <recommendedName>
        <fullName evidence="9">Anthranilate phosphoribosyltransferase</fullName>
        <ecNumber evidence="9">2.4.2.18</ecNumber>
    </recommendedName>
</protein>
<keyword evidence="6 9" id="KW-0057">Aromatic amino acid biosynthesis</keyword>